<proteinExistence type="predicted"/>
<dbReference type="PANTHER" id="PTHR19860:SF18">
    <property type="entry name" value="DUF4062 DOMAIN-CONTAINING PROTEIN"/>
    <property type="match status" value="1"/>
</dbReference>
<dbReference type="InterPro" id="IPR011990">
    <property type="entry name" value="TPR-like_helical_dom_sf"/>
</dbReference>
<dbReference type="GO" id="GO:0080008">
    <property type="term" value="C:Cul4-RING E3 ubiquitin ligase complex"/>
    <property type="evidence" value="ECO:0007669"/>
    <property type="project" value="TreeGrafter"/>
</dbReference>
<sequence length="1316" mass="149547">MSQKANADRNAQFILKSQKSIQPYICSTLNDFQEERDFLADHIFPRLNELCGSRGTYFKAVDLRWSALKAPPPSPSNLFRQQSCLHSQYLKLCLDYVNSCFPFFICMLGQTYGDFLPDHGPLMLSRVTDLSSLSIVEQNLYVAAKNGYPWVLENPNYSLTEFEIAQAAFLNESPFQYFYFRTGTTLLKNLDQEKEGLSSSSQLNDEEKRRVGKLKAKIISKGLRVRFYKDLHELGELVFKDWSVVIEQLYPAPSVIEHIDYKHNFERFHHEEFMEKCKEAFVVSKESNRTFEILERFAVQDVGSDCHSATAGSSLDAVLRINPLPVYKSILLLSGERGCGKSTLIANWVNYFKKKHPSVLLIPHFVGSTCDSSDIMSVMHYFITELQFKNYGTQLETDVLNEGSSVLVFSLLVEVFIASISLKPCIVVLDGIEELIGIYGISGQKAKDFSWLPCSLPPHCKFIMSTVSYSLSYKSLCARPDVRMVELISSGDEEVKLNIFRQYLSIPSEDALQQSKPALRKKPNLNSLKLTILANELRECRIYRDEHECLKEYLEVGSIQELWELVLKRWIEDYSWTFTPKKITRVWGSLPNPILDGWVADALCLLSVAHCGLAEHEILQLLDMLGYRGRYKVTGLHWAAFRNATRQWVWEKPSGLLHFRHQSLRSAVEHRLLGVITPVRESGPYAFQNPMNHKKTHLHRILVRYFQQQTAFWRVFEELPWHLKMSGSWGGLCSFLSSPSITDFVSEMQILSFWARLHLVHYWNVLSEVGHDVAGAYLLSVAKIKAGKCCKGRRRHALSVLECSLSEVTTTDKCRLMLFIAKFLKLMGKTTEAEGLFLSVENMLVQSQPVTEMLHKVQNATGELYLEIGMTQEGFQCFQRAWSNLMGFSPNDLKDSQDLVKQKGRVLNNLVKAASKQYLQENSILECATEISSLLDSSPCDQATMKYTEGVLIFVAGNTSLAKVRLQECLNIRRSLLGEKNILVGEIMEFLADLLFFLPGESERFQRKQAIEYYKQVIQIKENAGTFTNSSLVRKQLNISLSDTLCKLAGQLFINDSGHHIMTEAVGYLYRSLDLRVTHLGSSHSSIHGILQLLREIERIRSRRCWPQGMSQQYSKGSRNGTSLCEYLLKLDYHSAQNSNTVSSAICMNAGKLQRAKSTDLAPHAISDRSKCASGEGKKVLRPIISVSAEKTRRKTRDNVEPRNGTEEEGSMKKKDYSSKVLSLSKMDSAIKLSRQKILSTKGEGGEGQITTFYRHLLGGGSLSTNNPWESISELISEKWLFHSPEYSSSPLKSFLQRRSQFETKLLKTSSDTNKV</sequence>
<feature type="region of interest" description="Disordered" evidence="2">
    <location>
        <begin position="1191"/>
        <end position="1217"/>
    </location>
</feature>
<dbReference type="OMA" id="QIHPNTI"/>
<evidence type="ECO:0008006" key="5">
    <source>
        <dbReference type="Google" id="ProtNLM"/>
    </source>
</evidence>
<organism evidence="3 4">
    <name type="scientific">Suricata suricatta</name>
    <name type="common">Meerkat</name>
    <dbReference type="NCBI Taxonomy" id="37032"/>
    <lineage>
        <taxon>Eukaryota</taxon>
        <taxon>Metazoa</taxon>
        <taxon>Chordata</taxon>
        <taxon>Craniata</taxon>
        <taxon>Vertebrata</taxon>
        <taxon>Euteleostomi</taxon>
        <taxon>Mammalia</taxon>
        <taxon>Eutheria</taxon>
        <taxon>Laurasiatheria</taxon>
        <taxon>Carnivora</taxon>
        <taxon>Feliformia</taxon>
        <taxon>Herpestidae</taxon>
        <taxon>Suricata</taxon>
    </lineage>
</organism>
<feature type="compositionally biased region" description="Basic and acidic residues" evidence="2">
    <location>
        <begin position="1197"/>
        <end position="1217"/>
    </location>
</feature>
<evidence type="ECO:0000313" key="4">
    <source>
        <dbReference type="Proteomes" id="UP000472268"/>
    </source>
</evidence>
<keyword evidence="1" id="KW-0677">Repeat</keyword>
<reference evidence="3" key="2">
    <citation type="submission" date="2025-08" db="UniProtKB">
        <authorList>
            <consortium name="Ensembl"/>
        </authorList>
    </citation>
    <scope>IDENTIFICATION</scope>
</reference>
<keyword evidence="4" id="KW-1185">Reference proteome</keyword>
<dbReference type="Proteomes" id="UP000472268">
    <property type="component" value="Chromosome 10"/>
</dbReference>
<dbReference type="InterPro" id="IPR027417">
    <property type="entry name" value="P-loop_NTPase"/>
</dbReference>
<evidence type="ECO:0000256" key="1">
    <source>
        <dbReference type="ARBA" id="ARBA00022737"/>
    </source>
</evidence>
<accession>A0A673TSE5</accession>
<dbReference type="Gene3D" id="3.40.50.300">
    <property type="entry name" value="P-loop containing nucleotide triphosphate hydrolases"/>
    <property type="match status" value="1"/>
</dbReference>
<dbReference type="InterPro" id="IPR051191">
    <property type="entry name" value="DCAF12"/>
</dbReference>
<name>A0A673TSE5_SURSU</name>
<gene>
    <name evidence="3" type="primary">LOC115304533</name>
</gene>
<dbReference type="Ensembl" id="ENSSSUT00005013662.1">
    <property type="protein sequence ID" value="ENSSSUP00005011929.1"/>
    <property type="gene ID" value="ENSSSUG00005007637.1"/>
</dbReference>
<dbReference type="Gene3D" id="1.25.40.10">
    <property type="entry name" value="Tetratricopeptide repeat domain"/>
    <property type="match status" value="1"/>
</dbReference>
<reference evidence="3" key="3">
    <citation type="submission" date="2025-09" db="UniProtKB">
        <authorList>
            <consortium name="Ensembl"/>
        </authorList>
    </citation>
    <scope>IDENTIFICATION</scope>
</reference>
<evidence type="ECO:0000313" key="3">
    <source>
        <dbReference type="Ensembl" id="ENSSSUP00005011929.1"/>
    </source>
</evidence>
<protein>
    <recommendedName>
        <fullName evidence="5">Tetratricopeptide repeat domain 41</fullName>
    </recommendedName>
</protein>
<evidence type="ECO:0000256" key="2">
    <source>
        <dbReference type="SAM" id="MobiDB-lite"/>
    </source>
</evidence>
<dbReference type="PANTHER" id="PTHR19860">
    <property type="entry name" value="DDB1- AND CUL4-ASSOCIATED FACTOR 12-RELATED"/>
    <property type="match status" value="1"/>
</dbReference>
<reference evidence="3 4" key="1">
    <citation type="submission" date="2019-05" db="EMBL/GenBank/DDBJ databases">
        <title>A Chromosome-scale Meerkat (S. suricatta) Genome Assembly.</title>
        <authorList>
            <person name="Dudchenko O."/>
            <person name="Lieberman Aiden E."/>
            <person name="Tung J."/>
            <person name="Barreiro L.B."/>
            <person name="Clutton-Brock T.H."/>
        </authorList>
    </citation>
    <scope>NUCLEOTIDE SEQUENCE [LARGE SCALE GENOMIC DNA]</scope>
</reference>
<dbReference type="SUPFAM" id="SSF52540">
    <property type="entry name" value="P-loop containing nucleoside triphosphate hydrolases"/>
    <property type="match status" value="1"/>
</dbReference>